<evidence type="ECO:0000313" key="2">
    <source>
        <dbReference type="Proteomes" id="UP000282323"/>
    </source>
</evidence>
<evidence type="ECO:0000313" key="1">
    <source>
        <dbReference type="EMBL" id="RQG95764.1"/>
    </source>
</evidence>
<dbReference type="AlphaFoldDB" id="A0A3N6M5E6"/>
<organism evidence="1 2">
    <name type="scientific">Natrarchaeobius chitinivorans</name>
    <dbReference type="NCBI Taxonomy" id="1679083"/>
    <lineage>
        <taxon>Archaea</taxon>
        <taxon>Methanobacteriati</taxon>
        <taxon>Methanobacteriota</taxon>
        <taxon>Stenosarchaea group</taxon>
        <taxon>Halobacteria</taxon>
        <taxon>Halobacteriales</taxon>
        <taxon>Natrialbaceae</taxon>
        <taxon>Natrarchaeobius</taxon>
    </lineage>
</organism>
<protein>
    <submittedName>
        <fullName evidence="1">Uncharacterized protein</fullName>
    </submittedName>
</protein>
<sequence length="160" mass="18273">MEGRIIPGTGYNLILCFKTQVKIIFIYFRALHGNAMAREQNLAPGYHEVEIKKIDEFEEIKQKPVSEFEEGDYIFAGEEPADEERIGDHLHYEDLDYLIRIIGIAQSIGEGVGYKVIRTRPTGRPMVASETRQFAVCAEYLEEQIETGELTEVTVSIEEK</sequence>
<name>A0A3N6M5E6_NATCH</name>
<dbReference type="EMBL" id="REGA01000004">
    <property type="protein sequence ID" value="RQG95764.1"/>
    <property type="molecule type" value="Genomic_DNA"/>
</dbReference>
<reference evidence="1 2" key="1">
    <citation type="submission" date="2018-10" db="EMBL/GenBank/DDBJ databases">
        <title>Natrarchaeobius chitinivorans gen. nov., sp. nov., and Natrarchaeobius haloalkaliphilus sp. nov., alkaliphilic, chitin-utilizing haloarchaea from hypersaline alkaline lakes.</title>
        <authorList>
            <person name="Sorokin D.Y."/>
            <person name="Elcheninov A.G."/>
            <person name="Kostrikina N.A."/>
            <person name="Bale N.J."/>
            <person name="Sinninghe Damste J.S."/>
            <person name="Khijniak T.V."/>
            <person name="Kublanov I.V."/>
            <person name="Toshchakov S.V."/>
        </authorList>
    </citation>
    <scope>NUCLEOTIDE SEQUENCE [LARGE SCALE GENOMIC DNA]</scope>
    <source>
        <strain evidence="1 2">AArcht4T</strain>
    </source>
</reference>
<gene>
    <name evidence="1" type="ORF">EA473_06125</name>
</gene>
<comment type="caution">
    <text evidence="1">The sequence shown here is derived from an EMBL/GenBank/DDBJ whole genome shotgun (WGS) entry which is preliminary data.</text>
</comment>
<accession>A0A3N6M5E6</accession>
<proteinExistence type="predicted"/>
<keyword evidence="2" id="KW-1185">Reference proteome</keyword>
<dbReference type="Proteomes" id="UP000282323">
    <property type="component" value="Unassembled WGS sequence"/>
</dbReference>